<dbReference type="GO" id="GO:0016874">
    <property type="term" value="F:ligase activity"/>
    <property type="evidence" value="ECO:0007669"/>
    <property type="project" value="UniProtKB-KW"/>
</dbReference>
<keyword evidence="5" id="KW-0460">Magnesium</keyword>
<dbReference type="EC" id="2.7.7.42" evidence="9"/>
<dbReference type="GO" id="GO:0005524">
    <property type="term" value="F:ATP binding"/>
    <property type="evidence" value="ECO:0007669"/>
    <property type="project" value="UniProtKB-KW"/>
</dbReference>
<evidence type="ECO:0000313" key="10">
    <source>
        <dbReference type="Proteomes" id="UP000769766"/>
    </source>
</evidence>
<keyword evidence="3" id="KW-0547">Nucleotide-binding</keyword>
<dbReference type="PANTHER" id="PTHR30621:SF0">
    <property type="entry name" value="BIFUNCTIONAL GLUTAMINE SYNTHETASE ADENYLYLTRANSFERASE_ADENYLYL-REMOVING ENZYME"/>
    <property type="match status" value="1"/>
</dbReference>
<dbReference type="NCBIfam" id="NF008292">
    <property type="entry name" value="PRK11072.1"/>
    <property type="match status" value="1"/>
</dbReference>
<dbReference type="InterPro" id="IPR005190">
    <property type="entry name" value="GlnE_rpt_dom"/>
</dbReference>
<dbReference type="GO" id="GO:0047388">
    <property type="term" value="F:[glutamine synthetase]-adenylyl-L-tyrosine phosphorylase activity"/>
    <property type="evidence" value="ECO:0007669"/>
    <property type="project" value="UniProtKB-EC"/>
</dbReference>
<protein>
    <submittedName>
        <fullName evidence="9">Bifunctional [glutamate--ammonia ligase]-adenylyl-L-tyrosine phosphorylase/[glutamate--ammonia-ligase] adenylyltransferase</fullName>
        <ecNumber evidence="9">2.7.7.42</ecNumber>
        <ecNumber evidence="9">2.7.7.89</ecNumber>
    </submittedName>
</protein>
<proteinExistence type="inferred from homology"/>
<evidence type="ECO:0000256" key="2">
    <source>
        <dbReference type="ARBA" id="ARBA00022695"/>
    </source>
</evidence>
<name>A0A932FYX1_UNCTE</name>
<dbReference type="SUPFAM" id="SSF81593">
    <property type="entry name" value="Nucleotidyltransferase substrate binding subunit/domain"/>
    <property type="match status" value="2"/>
</dbReference>
<dbReference type="NCBIfam" id="NF010707">
    <property type="entry name" value="PRK14109.1"/>
    <property type="match status" value="1"/>
</dbReference>
<dbReference type="Gene3D" id="1.20.120.330">
    <property type="entry name" value="Nucleotidyltransferases domain 2"/>
    <property type="match status" value="2"/>
</dbReference>
<evidence type="ECO:0000259" key="7">
    <source>
        <dbReference type="Pfam" id="PF03710"/>
    </source>
</evidence>
<organism evidence="9 10">
    <name type="scientific">Tectimicrobiota bacterium</name>
    <dbReference type="NCBI Taxonomy" id="2528274"/>
    <lineage>
        <taxon>Bacteria</taxon>
        <taxon>Pseudomonadati</taxon>
        <taxon>Nitrospinota/Tectimicrobiota group</taxon>
        <taxon>Candidatus Tectimicrobiota</taxon>
    </lineage>
</organism>
<dbReference type="Gene3D" id="1.20.120.1510">
    <property type="match status" value="1"/>
</dbReference>
<evidence type="ECO:0000256" key="3">
    <source>
        <dbReference type="ARBA" id="ARBA00022741"/>
    </source>
</evidence>
<keyword evidence="6" id="KW-0511">Multifunctional enzyme</keyword>
<sequence>MDRASEIGQLTKGPGFRETKKAARNLQILGNREPLRDRLPRIAALAADASSPDLALNNLERIAAVLSDEALAALGQGDRLEALVRLCGGSPALVSLVIKEPALLNPLISGDVLEQKGGDEARLLAALREWTQGVADFKDLCARLRRFRHREVLRIGLRDLTGRARLEETVEALSDLASACLQVAYELCQASLIREYGVPRFRDPEGDERESQFVILGLGKLGGRELNFSSDIDLLYLYTSDRGETAGGAAGRTLPLPQFYAKLADLVTRAIGEVTEDGWVFRVDLRLRPEGGKGNLANSLRSAEIYYESWGQTWERAVFLKARPVAGDQELGQAFLRMMEPFVYRRYLDYATVEEIREMKAEIDRQAARQEAQGKDVKLGVGGIREIEFFVQALQLINGGKDPALRGANTLWALETLTRRGHLSEEDRSALRAAYIFLRQVEHKIQIVHGRQTHRLPQDPQEIQELARRLGYRDDPQGEASVRFLHALEEHSGRVHATYRQLFYQPEEEARRQTRWELADLLREEIGEEELRTHLQEYGFRDPERARRHLLLLRDGRPYTHLPLKGKRLLKRIAPLMFSEIVASPDPDGALANLEEFLSGVGARITFLALLAENPRVIQLLVRLFGGSDYLARLFVRHPELLDSLVRSDSAALRRSREELYRELSSLVGGEEDYEEVLDILRRFRNAELLRIGTNDLYGALSRSQQASQISRLADVCLQVAYEMGCREMQRRYGRPFYRDEQGRLREARMAIIGLGKLGGEEMNYNSDLDVIFIYSGPGESRGPGVRSLSNHEYFVRLAQQIITALSCLTKDGYVFKLDTRLRPSGNAGPLVSSLNSFWAYHQASSQIWERQVLLKSRLVAGDWALGGRTLGLIRSFVYRAPLSLEEAREIHRLRMRMEHELAHETSETFNLKLGRGGLVDIQFIVQLLQLRHGAHCRQVRQRHTLRALDGLSRAGFLPAGEYDRLVEAWDFLERLGNKLRIAQDRSLNEIVDRPEVLEALARRLSSGELHPLSGKELLEEYKRHTEQVRQIYLRYFQ</sequence>
<dbReference type="CDD" id="cd05401">
    <property type="entry name" value="NT_GlnE_GlnD_like"/>
    <property type="match status" value="2"/>
</dbReference>
<dbReference type="InterPro" id="IPR043519">
    <property type="entry name" value="NT_sf"/>
</dbReference>
<dbReference type="Gene3D" id="3.30.460.10">
    <property type="entry name" value="Beta Polymerase, domain 2"/>
    <property type="match status" value="2"/>
</dbReference>
<dbReference type="Pfam" id="PF03710">
    <property type="entry name" value="GlnE"/>
    <property type="match status" value="2"/>
</dbReference>
<dbReference type="HAMAP" id="MF_00802">
    <property type="entry name" value="GlnE"/>
    <property type="match status" value="1"/>
</dbReference>
<feature type="domain" description="Glutamate-ammonia ligase adenylyltransferase repeated" evidence="7">
    <location>
        <begin position="81"/>
        <end position="337"/>
    </location>
</feature>
<evidence type="ECO:0000313" key="9">
    <source>
        <dbReference type="EMBL" id="MBI2876884.1"/>
    </source>
</evidence>
<feature type="domain" description="PII-uridylyltransferase/Glutamine-synthetase adenylyltransferase" evidence="8">
    <location>
        <begin position="900"/>
        <end position="1033"/>
    </location>
</feature>
<keyword evidence="1 9" id="KW-0808">Transferase</keyword>
<feature type="domain" description="PII-uridylyltransferase/Glutamine-synthetase adenylyltransferase" evidence="8">
    <location>
        <begin position="357"/>
        <end position="503"/>
    </location>
</feature>
<dbReference type="EC" id="2.7.7.89" evidence="9"/>
<evidence type="ECO:0000256" key="5">
    <source>
        <dbReference type="ARBA" id="ARBA00022842"/>
    </source>
</evidence>
<dbReference type="Pfam" id="PF08335">
    <property type="entry name" value="GlnD_UR_UTase"/>
    <property type="match status" value="2"/>
</dbReference>
<dbReference type="FunFam" id="1.20.120.330:FF:000005">
    <property type="entry name" value="Bifunctional glutamine synthetase adenylyltransferase/adenylyl-removing enzyme"/>
    <property type="match status" value="1"/>
</dbReference>
<gene>
    <name evidence="9" type="primary">glnE</name>
    <name evidence="9" type="ORF">HYY20_08385</name>
</gene>
<comment type="caution">
    <text evidence="9">The sequence shown here is derived from an EMBL/GenBank/DDBJ whole genome shotgun (WGS) entry which is preliminary data.</text>
</comment>
<keyword evidence="4" id="KW-0067">ATP-binding</keyword>
<dbReference type="GO" id="GO:0000820">
    <property type="term" value="P:regulation of glutamine family amino acid metabolic process"/>
    <property type="evidence" value="ECO:0007669"/>
    <property type="project" value="TreeGrafter"/>
</dbReference>
<dbReference type="SUPFAM" id="SSF81301">
    <property type="entry name" value="Nucleotidyltransferase"/>
    <property type="match status" value="2"/>
</dbReference>
<evidence type="ECO:0000256" key="4">
    <source>
        <dbReference type="ARBA" id="ARBA00022840"/>
    </source>
</evidence>
<reference evidence="9" key="1">
    <citation type="submission" date="2020-07" db="EMBL/GenBank/DDBJ databases">
        <title>Huge and variable diversity of episymbiotic CPR bacteria and DPANN archaea in groundwater ecosystems.</title>
        <authorList>
            <person name="He C.Y."/>
            <person name="Keren R."/>
            <person name="Whittaker M."/>
            <person name="Farag I.F."/>
            <person name="Doudna J."/>
            <person name="Cate J.H.D."/>
            <person name="Banfield J.F."/>
        </authorList>
    </citation>
    <scope>NUCLEOTIDE SEQUENCE</scope>
    <source>
        <strain evidence="9">NC_groundwater_672_Ag_B-0.1um_62_36</strain>
    </source>
</reference>
<evidence type="ECO:0000259" key="8">
    <source>
        <dbReference type="Pfam" id="PF08335"/>
    </source>
</evidence>
<evidence type="ECO:0000256" key="1">
    <source>
        <dbReference type="ARBA" id="ARBA00022679"/>
    </source>
</evidence>
<evidence type="ECO:0000256" key="6">
    <source>
        <dbReference type="ARBA" id="ARBA00023268"/>
    </source>
</evidence>
<dbReference type="EMBL" id="JACPRF010000252">
    <property type="protein sequence ID" value="MBI2876884.1"/>
    <property type="molecule type" value="Genomic_DNA"/>
</dbReference>
<feature type="domain" description="Glutamate-ammonia ligase adenylyltransferase repeated" evidence="7">
    <location>
        <begin position="619"/>
        <end position="868"/>
    </location>
</feature>
<dbReference type="GO" id="GO:0008882">
    <property type="term" value="F:[glutamate-ammonia-ligase] adenylyltransferase activity"/>
    <property type="evidence" value="ECO:0007669"/>
    <property type="project" value="UniProtKB-EC"/>
</dbReference>
<dbReference type="GO" id="GO:0005829">
    <property type="term" value="C:cytosol"/>
    <property type="evidence" value="ECO:0007669"/>
    <property type="project" value="TreeGrafter"/>
</dbReference>
<accession>A0A932FYX1</accession>
<keyword evidence="2 9" id="KW-0548">Nucleotidyltransferase</keyword>
<dbReference type="PANTHER" id="PTHR30621">
    <property type="entry name" value="GLUTAMINE SYNTHETASE ADENYLYLTRANSFERASE"/>
    <property type="match status" value="1"/>
</dbReference>
<dbReference type="Proteomes" id="UP000769766">
    <property type="component" value="Unassembled WGS sequence"/>
</dbReference>
<dbReference type="InterPro" id="IPR013546">
    <property type="entry name" value="PII_UdlTrfase/GS_AdlTrfase"/>
</dbReference>
<keyword evidence="9" id="KW-0436">Ligase</keyword>
<dbReference type="InterPro" id="IPR023057">
    <property type="entry name" value="GlnE"/>
</dbReference>
<dbReference type="AlphaFoldDB" id="A0A932FYX1"/>